<evidence type="ECO:0000256" key="4">
    <source>
        <dbReference type="ARBA" id="ARBA00022490"/>
    </source>
</evidence>
<feature type="domain" description="Serine aminopeptidase S33" evidence="8">
    <location>
        <begin position="88"/>
        <end position="356"/>
    </location>
</feature>
<evidence type="ECO:0000313" key="9">
    <source>
        <dbReference type="EMBL" id="MFC0047934.1"/>
    </source>
</evidence>
<keyword evidence="10" id="KW-1185">Reference proteome</keyword>
<dbReference type="RefSeq" id="WP_377241641.1">
    <property type="nucleotide sequence ID" value="NZ_JBHLXP010000001.1"/>
</dbReference>
<dbReference type="InterPro" id="IPR022742">
    <property type="entry name" value="Hydrolase_4"/>
</dbReference>
<dbReference type="Proteomes" id="UP001589813">
    <property type="component" value="Unassembled WGS sequence"/>
</dbReference>
<accession>A0ABV6BC07</accession>
<organism evidence="9 10">
    <name type="scientific">Rheinheimera tilapiae</name>
    <dbReference type="NCBI Taxonomy" id="875043"/>
    <lineage>
        <taxon>Bacteria</taxon>
        <taxon>Pseudomonadati</taxon>
        <taxon>Pseudomonadota</taxon>
        <taxon>Gammaproteobacteria</taxon>
        <taxon>Chromatiales</taxon>
        <taxon>Chromatiaceae</taxon>
        <taxon>Rheinheimera</taxon>
    </lineage>
</organism>
<dbReference type="EC" id="3.4.11.5" evidence="2"/>
<dbReference type="SUPFAM" id="SSF53474">
    <property type="entry name" value="alpha/beta-Hydrolases"/>
    <property type="match status" value="1"/>
</dbReference>
<dbReference type="InterPro" id="IPR005944">
    <property type="entry name" value="Pro_iminopeptidase"/>
</dbReference>
<keyword evidence="7" id="KW-0732">Signal</keyword>
<feature type="chain" id="PRO_5046830289" description="Proline iminopeptidase" evidence="7">
    <location>
        <begin position="31"/>
        <end position="380"/>
    </location>
</feature>
<sequence>MDNTKQQHSRSWLLAMPVLLLSWLCAPALAANAPAAAAASADNQLLFGGSRATQCAAAVPLRQQGYVRIGGIDQWISLNSSDCTLPVILFLHGGPANPISPFADAIYAGWEQQFTLVQWDQRASGKTWLRNQPAAGERLTLAQMTQDGLALVQYLQQILGNRPLILMGSSWGSALGIKMVQQQPEWFAAYVGSSQLVSGPQNSLASYQAVLKLATAAQDQVALAQLSKLGPPPYAKPNGILRRLSRQYEAKMATPAPAHWWQAAPAFELEKHAPAYEAAEEYSFLQFMGFDPATGQTTSGMYHDIELQRDATVLKLPVYFIQGEADLVTVPAVTAAYVNAIQAPHKELIMVSKAGHGPNAASITAEWQLLQRIRAQLVGK</sequence>
<dbReference type="InterPro" id="IPR002410">
    <property type="entry name" value="Peptidase_S33"/>
</dbReference>
<dbReference type="Gene3D" id="3.40.50.1820">
    <property type="entry name" value="alpha/beta hydrolase"/>
    <property type="match status" value="1"/>
</dbReference>
<evidence type="ECO:0000256" key="7">
    <source>
        <dbReference type="SAM" id="SignalP"/>
    </source>
</evidence>
<proteinExistence type="predicted"/>
<evidence type="ECO:0000256" key="6">
    <source>
        <dbReference type="ARBA" id="ARBA00029605"/>
    </source>
</evidence>
<evidence type="ECO:0000256" key="2">
    <source>
        <dbReference type="ARBA" id="ARBA00012568"/>
    </source>
</evidence>
<evidence type="ECO:0000256" key="1">
    <source>
        <dbReference type="ARBA" id="ARBA00001585"/>
    </source>
</evidence>
<dbReference type="InterPro" id="IPR029058">
    <property type="entry name" value="AB_hydrolase_fold"/>
</dbReference>
<evidence type="ECO:0000256" key="3">
    <source>
        <dbReference type="ARBA" id="ARBA00021843"/>
    </source>
</evidence>
<comment type="catalytic activity">
    <reaction evidence="1">
        <text>Release of N-terminal proline from a peptide.</text>
        <dbReference type="EC" id="3.4.11.5"/>
    </reaction>
</comment>
<dbReference type="Pfam" id="PF12146">
    <property type="entry name" value="Hydrolase_4"/>
    <property type="match status" value="1"/>
</dbReference>
<evidence type="ECO:0000256" key="5">
    <source>
        <dbReference type="ARBA" id="ARBA00022801"/>
    </source>
</evidence>
<evidence type="ECO:0000259" key="8">
    <source>
        <dbReference type="Pfam" id="PF12146"/>
    </source>
</evidence>
<dbReference type="PANTHER" id="PTHR43722:SF1">
    <property type="entry name" value="PROLINE IMINOPEPTIDASE"/>
    <property type="match status" value="1"/>
</dbReference>
<dbReference type="PANTHER" id="PTHR43722">
    <property type="entry name" value="PROLINE IMINOPEPTIDASE"/>
    <property type="match status" value="1"/>
</dbReference>
<protein>
    <recommendedName>
        <fullName evidence="3">Proline iminopeptidase</fullName>
        <ecNumber evidence="2">3.4.11.5</ecNumber>
    </recommendedName>
    <alternativeName>
        <fullName evidence="6">Prolyl aminopeptidase</fullName>
    </alternativeName>
</protein>
<keyword evidence="4" id="KW-0963">Cytoplasm</keyword>
<reference evidence="9 10" key="1">
    <citation type="submission" date="2024-09" db="EMBL/GenBank/DDBJ databases">
        <authorList>
            <person name="Sun Q."/>
            <person name="Mori K."/>
        </authorList>
    </citation>
    <scope>NUCLEOTIDE SEQUENCE [LARGE SCALE GENOMIC DNA]</scope>
    <source>
        <strain evidence="9 10">KCTC 23315</strain>
    </source>
</reference>
<feature type="signal peptide" evidence="7">
    <location>
        <begin position="1"/>
        <end position="30"/>
    </location>
</feature>
<name>A0ABV6BC07_9GAMM</name>
<evidence type="ECO:0000313" key="10">
    <source>
        <dbReference type="Proteomes" id="UP001589813"/>
    </source>
</evidence>
<dbReference type="GO" id="GO:0016787">
    <property type="term" value="F:hydrolase activity"/>
    <property type="evidence" value="ECO:0007669"/>
    <property type="project" value="UniProtKB-KW"/>
</dbReference>
<dbReference type="PRINTS" id="PR00793">
    <property type="entry name" value="PROAMNOPTASE"/>
</dbReference>
<keyword evidence="5 9" id="KW-0378">Hydrolase</keyword>
<gene>
    <name evidence="9" type="ORF">ACFFJP_06505</name>
</gene>
<dbReference type="EMBL" id="JBHLXP010000001">
    <property type="protein sequence ID" value="MFC0047934.1"/>
    <property type="molecule type" value="Genomic_DNA"/>
</dbReference>
<comment type="caution">
    <text evidence="9">The sequence shown here is derived from an EMBL/GenBank/DDBJ whole genome shotgun (WGS) entry which is preliminary data.</text>
</comment>